<reference evidence="3" key="1">
    <citation type="submission" date="2016-04" db="EMBL/GenBank/DDBJ databases">
        <authorList>
            <person name="Quiroz-Castaneda R.E."/>
            <person name="Martinez-Ocampo F."/>
        </authorList>
    </citation>
    <scope>NUCLEOTIDE SEQUENCE [LARGE SCALE GENOMIC DNA]</scope>
    <source>
        <strain evidence="3">INIFAP01</strain>
    </source>
</reference>
<evidence type="ECO:0000256" key="1">
    <source>
        <dbReference type="SAM" id="MobiDB-lite"/>
    </source>
</evidence>
<dbReference type="AlphaFoldDB" id="A0A1A9QEL3"/>
<sequence length="415" mass="45879">MQLRFTPPLVTTVATSGFRQGISSILSGLTVAGAFSTVIFSSNLASEKVSEPLDKFVKVLKASPLYDGIAQVATTLKDWGSAVVGAKDDLKSWIERYLGADGLKSGVAQLAEKLQAWGLIVYNWFATKFIEFVKNIPKMVQEWDKLRLSLFKWGTFLGGGGSSALWAVFSSGENFDKFSKLMERDDFGEIMSSLTKLVEENNEAFNNMESEELQEIIEKFLDEPDEAKKTTEELLKKQEEKKEEAKKDPTQEDKEPQLEEQEIKDAFSPRKGGNPQTTAEVLGSMAERGLGSLLDLPYSSFGGFSLDLARNKAKAAMNQYIQDIRSDVEKETKRKNAKPSAKKQFLDIIQASETQFVDALAKNAMIAASNITKKPKLEDLAKEFAKALEGAFTTVCQDNEDCAEVDIAGLLNKKG</sequence>
<comment type="caution">
    <text evidence="2">The sequence shown here is derived from an EMBL/GenBank/DDBJ whole genome shotgun (WGS) entry which is preliminary data.</text>
</comment>
<feature type="compositionally biased region" description="Basic and acidic residues" evidence="1">
    <location>
        <begin position="238"/>
        <end position="268"/>
    </location>
</feature>
<dbReference type="EMBL" id="LWUJ01000010">
    <property type="protein sequence ID" value="OAL10574.1"/>
    <property type="molecule type" value="Genomic_DNA"/>
</dbReference>
<dbReference type="STRING" id="432608.A6V39_00720"/>
<accession>A0A1A9QEL3</accession>
<gene>
    <name evidence="2" type="ORF">A6V39_00720</name>
</gene>
<name>A0A1A9QEL3_9MOLU</name>
<evidence type="ECO:0000313" key="2">
    <source>
        <dbReference type="EMBL" id="OAL10574.1"/>
    </source>
</evidence>
<keyword evidence="3" id="KW-1185">Reference proteome</keyword>
<feature type="region of interest" description="Disordered" evidence="1">
    <location>
        <begin position="238"/>
        <end position="278"/>
    </location>
</feature>
<evidence type="ECO:0000313" key="3">
    <source>
        <dbReference type="Proteomes" id="UP000077623"/>
    </source>
</evidence>
<dbReference type="RefSeq" id="WP_187149809.1">
    <property type="nucleotide sequence ID" value="NZ_LWUJ01000010.1"/>
</dbReference>
<proteinExistence type="predicted"/>
<organism evidence="2 3">
    <name type="scientific">Candidatus Mycoplasma haematobovis</name>
    <dbReference type="NCBI Taxonomy" id="432608"/>
    <lineage>
        <taxon>Bacteria</taxon>
        <taxon>Bacillati</taxon>
        <taxon>Mycoplasmatota</taxon>
        <taxon>Mollicutes</taxon>
        <taxon>Mycoplasmataceae</taxon>
        <taxon>Mycoplasma</taxon>
    </lineage>
</organism>
<dbReference type="Proteomes" id="UP000077623">
    <property type="component" value="Unassembled WGS sequence"/>
</dbReference>
<protein>
    <submittedName>
        <fullName evidence="2">Uncharacterized protein</fullName>
    </submittedName>
</protein>